<dbReference type="Gene3D" id="3.40.50.300">
    <property type="entry name" value="P-loop containing nucleotide triphosphate hydrolases"/>
    <property type="match status" value="1"/>
</dbReference>
<dbReference type="InterPro" id="IPR027417">
    <property type="entry name" value="P-loop_NTPase"/>
</dbReference>
<dbReference type="Pfam" id="PF13238">
    <property type="entry name" value="AAA_18"/>
    <property type="match status" value="1"/>
</dbReference>
<accession>A0A9Y1BTM6</accession>
<evidence type="ECO:0000313" key="1">
    <source>
        <dbReference type="EMBL" id="UJG44865.1"/>
    </source>
</evidence>
<dbReference type="EMBL" id="CP084167">
    <property type="protein sequence ID" value="UJG44865.1"/>
    <property type="molecule type" value="Genomic_DNA"/>
</dbReference>
<dbReference type="SUPFAM" id="SSF52540">
    <property type="entry name" value="P-loop containing nucleoside triphosphate hydrolases"/>
    <property type="match status" value="1"/>
</dbReference>
<dbReference type="PANTHER" id="PTHR33477">
    <property type="entry name" value="P-LOOP NTPASE DOMAIN-CONTAINING PROTEIN LPA1 HOMOLOG 1"/>
    <property type="match status" value="1"/>
</dbReference>
<protein>
    <submittedName>
        <fullName evidence="1">AAA family ATPase</fullName>
    </submittedName>
</protein>
<dbReference type="AlphaFoldDB" id="A0A9Y1BTM6"/>
<dbReference type="PANTHER" id="PTHR33477:SF3">
    <property type="entry name" value="P-LOOP NTPASE DOMAIN-CONTAINING PROTEIN LPA1 HOMOLOG 1"/>
    <property type="match status" value="1"/>
</dbReference>
<gene>
    <name evidence="1" type="ORF">K9W46_06690</name>
</gene>
<sequence>MSKPSSNFIKFRTKSGKKTIFSKGILSRTFYAIGLDEINAYELATQIELQVGKTSKTLSQESFSQIVLDSLEKFNPLYAQRYIAFEQKGVYKPIIILLAGVPGIGKSTIASLLSRRLEITNIIGTDMIREILRQSISKKLVPELYGSSYEAYKYLKSEINPILDRSIVGFEEQSRLVIVGVEAIIESAMYSRENTIIEGVHLSPNLFKTETISQQHVMLFLLHLKDEHEHLERFKRRGLKVVERNAERYINAFEEIRTIQRYLVEEANRHKIPIIETQDQQRVIYSLLDAIWERILVIIKNENKKKEKELNQ</sequence>
<name>A0A9Y1BTM6_9ARCH</name>
<proteinExistence type="predicted"/>
<reference evidence="1" key="1">
    <citation type="journal article" date="2022" name="Nat. Microbiol.">
        <title>Unique mobile elements and scalable gene flow at the prokaryote-eukaryote boundary revealed by circularized Asgard archaea genomes.</title>
        <authorList>
            <person name="Wu F."/>
            <person name="Speth D.R."/>
            <person name="Philosof A."/>
            <person name="Cremiere A."/>
            <person name="Narayanan A."/>
            <person name="Barco R.A."/>
            <person name="Connon S.A."/>
            <person name="Amend J.P."/>
            <person name="Antoshechkin I.A."/>
            <person name="Orphan V.J."/>
        </authorList>
    </citation>
    <scope>NUCLEOTIDE SEQUENCE</scope>
    <source>
        <strain evidence="1">PR6</strain>
    </source>
</reference>
<organism evidence="1">
    <name type="scientific">Candidatus Heimdallarchaeum endolithica</name>
    <dbReference type="NCBI Taxonomy" id="2876572"/>
    <lineage>
        <taxon>Archaea</taxon>
        <taxon>Promethearchaeati</taxon>
        <taxon>Candidatus Heimdallarchaeota</taxon>
        <taxon>Candidatus Heimdallarchaeia (ex Rinke et al. 2021) (nom. nud.)</taxon>
        <taxon>Candidatus Heimdallarchaeales</taxon>
        <taxon>Candidatus Heimdallarchaeaceae</taxon>
        <taxon>Candidatus Heimdallarchaeum</taxon>
    </lineage>
</organism>
<dbReference type="Proteomes" id="UP001200513">
    <property type="component" value="Chromosome"/>
</dbReference>